<dbReference type="RefSeq" id="XP_005840319.1">
    <property type="nucleotide sequence ID" value="XM_005840262.1"/>
</dbReference>
<proteinExistence type="predicted"/>
<reference evidence="2" key="3">
    <citation type="submission" date="2015-06" db="UniProtKB">
        <authorList>
            <consortium name="EnsemblProtists"/>
        </authorList>
    </citation>
    <scope>IDENTIFICATION</scope>
</reference>
<dbReference type="Gene3D" id="3.90.1200.10">
    <property type="match status" value="1"/>
</dbReference>
<dbReference type="PANTHER" id="PTHR23020">
    <property type="entry name" value="UNCHARACTERIZED NUCLEAR HORMONE RECEPTOR-RELATED"/>
    <property type="match status" value="1"/>
</dbReference>
<organism evidence="1">
    <name type="scientific">Guillardia theta (strain CCMP2712)</name>
    <name type="common">Cryptophyte</name>
    <dbReference type="NCBI Taxonomy" id="905079"/>
    <lineage>
        <taxon>Eukaryota</taxon>
        <taxon>Cryptophyceae</taxon>
        <taxon>Pyrenomonadales</taxon>
        <taxon>Geminigeraceae</taxon>
        <taxon>Guillardia</taxon>
    </lineage>
</organism>
<dbReference type="EMBL" id="JH992970">
    <property type="protein sequence ID" value="EKX53339.1"/>
    <property type="molecule type" value="Genomic_DNA"/>
</dbReference>
<dbReference type="PANTHER" id="PTHR23020:SF41">
    <property type="entry name" value="AMINOGLYCOSIDE PHOSPHOTRANSFERASE DOMAIN-CONTAINING PROTEIN"/>
    <property type="match status" value="1"/>
</dbReference>
<dbReference type="InterPro" id="IPR004119">
    <property type="entry name" value="EcKL"/>
</dbReference>
<dbReference type="KEGG" id="gtt:GUITHDRAFT_150385"/>
<dbReference type="EnsemblProtists" id="EKX53339">
    <property type="protein sequence ID" value="EKX53339"/>
    <property type="gene ID" value="GUITHDRAFT_150385"/>
</dbReference>
<reference evidence="3" key="2">
    <citation type="submission" date="2012-11" db="EMBL/GenBank/DDBJ databases">
        <authorList>
            <person name="Kuo A."/>
            <person name="Curtis B.A."/>
            <person name="Tanifuji G."/>
            <person name="Burki F."/>
            <person name="Gruber A."/>
            <person name="Irimia M."/>
            <person name="Maruyama S."/>
            <person name="Arias M.C."/>
            <person name="Ball S.G."/>
            <person name="Gile G.H."/>
            <person name="Hirakawa Y."/>
            <person name="Hopkins J.F."/>
            <person name="Rensing S.A."/>
            <person name="Schmutz J."/>
            <person name="Symeonidi A."/>
            <person name="Elias M."/>
            <person name="Eveleigh R.J."/>
            <person name="Herman E.K."/>
            <person name="Klute M.J."/>
            <person name="Nakayama T."/>
            <person name="Obornik M."/>
            <person name="Reyes-Prieto A."/>
            <person name="Armbrust E.V."/>
            <person name="Aves S.J."/>
            <person name="Beiko R.G."/>
            <person name="Coutinho P."/>
            <person name="Dacks J.B."/>
            <person name="Durnford D.G."/>
            <person name="Fast N.M."/>
            <person name="Green B.R."/>
            <person name="Grisdale C."/>
            <person name="Hempe F."/>
            <person name="Henrissat B."/>
            <person name="Hoppner M.P."/>
            <person name="Ishida K.-I."/>
            <person name="Kim E."/>
            <person name="Koreny L."/>
            <person name="Kroth P.G."/>
            <person name="Liu Y."/>
            <person name="Malik S.-B."/>
            <person name="Maier U.G."/>
            <person name="McRose D."/>
            <person name="Mock T."/>
            <person name="Neilson J.A."/>
            <person name="Onodera N.T."/>
            <person name="Poole A.M."/>
            <person name="Pritham E.J."/>
            <person name="Richards T.A."/>
            <person name="Rocap G."/>
            <person name="Roy S.W."/>
            <person name="Sarai C."/>
            <person name="Schaack S."/>
            <person name="Shirato S."/>
            <person name="Slamovits C.H."/>
            <person name="Spencer D.F."/>
            <person name="Suzuki S."/>
            <person name="Worden A.Z."/>
            <person name="Zauner S."/>
            <person name="Barry K."/>
            <person name="Bell C."/>
            <person name="Bharti A.K."/>
            <person name="Crow J.A."/>
            <person name="Grimwood J."/>
            <person name="Kramer R."/>
            <person name="Lindquist E."/>
            <person name="Lucas S."/>
            <person name="Salamov A."/>
            <person name="McFadden G.I."/>
            <person name="Lane C.E."/>
            <person name="Keeling P.J."/>
            <person name="Gray M.W."/>
            <person name="Grigoriev I.V."/>
            <person name="Archibald J.M."/>
        </authorList>
    </citation>
    <scope>NUCLEOTIDE SEQUENCE</scope>
    <source>
        <strain evidence="3">CCMP2712</strain>
    </source>
</reference>
<dbReference type="InterPro" id="IPR052961">
    <property type="entry name" value="Oxido-Kinase-like_Enzymes"/>
</dbReference>
<accession>L1JYE2</accession>
<evidence type="ECO:0000313" key="3">
    <source>
        <dbReference type="Proteomes" id="UP000011087"/>
    </source>
</evidence>
<dbReference type="OMA" id="SELAVWH"/>
<dbReference type="GeneID" id="17310135"/>
<name>L1JYE2_GUITC</name>
<dbReference type="PaxDb" id="55529-EKX53339"/>
<evidence type="ECO:0008006" key="4">
    <source>
        <dbReference type="Google" id="ProtNLM"/>
    </source>
</evidence>
<dbReference type="Proteomes" id="UP000011087">
    <property type="component" value="Unassembled WGS sequence"/>
</dbReference>
<evidence type="ECO:0000313" key="2">
    <source>
        <dbReference type="EnsemblProtists" id="EKX53339"/>
    </source>
</evidence>
<dbReference type="OrthoDB" id="191037at2759"/>
<dbReference type="SUPFAM" id="SSF56112">
    <property type="entry name" value="Protein kinase-like (PK-like)"/>
    <property type="match status" value="1"/>
</dbReference>
<dbReference type="InterPro" id="IPR011009">
    <property type="entry name" value="Kinase-like_dom_sf"/>
</dbReference>
<gene>
    <name evidence="1" type="ORF">GUITHDRAFT_150385</name>
</gene>
<evidence type="ECO:0000313" key="1">
    <source>
        <dbReference type="EMBL" id="EKX53339.1"/>
    </source>
</evidence>
<dbReference type="AlphaFoldDB" id="L1JYE2"/>
<keyword evidence="3" id="KW-1185">Reference proteome</keyword>
<protein>
    <recommendedName>
        <fullName evidence="4">Aminoglycoside phosphotransferase domain-containing protein</fullName>
    </recommendedName>
</protein>
<dbReference type="HOGENOM" id="CLU_1211771_0_0_1"/>
<sequence>MHRRYWLDPSLLQHDWLRGRDWIQGRNQESWEMAQRQGKESWMRTQKRIAESNCQVEWDQNLFDCMSAAMNSVDWKKFQSISGNRPWTLVHGDFHPGNIMWVFEPQGYPLMLDWEMVGLGNGAQDLSQYLISHANPDLRREIEEDLLRLYYDVLVDQTLPGNPELSPGTYSYDQCKHDYVEGGARRWIWLLAILCEMCPDSMNQYFADQTAAFLRDHGLHKGNIGMPQV</sequence>
<dbReference type="Pfam" id="PF02958">
    <property type="entry name" value="EcKL"/>
    <property type="match status" value="1"/>
</dbReference>
<reference evidence="1 3" key="1">
    <citation type="journal article" date="2012" name="Nature">
        <title>Algal genomes reveal evolutionary mosaicism and the fate of nucleomorphs.</title>
        <authorList>
            <consortium name="DOE Joint Genome Institute"/>
            <person name="Curtis B.A."/>
            <person name="Tanifuji G."/>
            <person name="Burki F."/>
            <person name="Gruber A."/>
            <person name="Irimia M."/>
            <person name="Maruyama S."/>
            <person name="Arias M.C."/>
            <person name="Ball S.G."/>
            <person name="Gile G.H."/>
            <person name="Hirakawa Y."/>
            <person name="Hopkins J.F."/>
            <person name="Kuo A."/>
            <person name="Rensing S.A."/>
            <person name="Schmutz J."/>
            <person name="Symeonidi A."/>
            <person name="Elias M."/>
            <person name="Eveleigh R.J."/>
            <person name="Herman E.K."/>
            <person name="Klute M.J."/>
            <person name="Nakayama T."/>
            <person name="Obornik M."/>
            <person name="Reyes-Prieto A."/>
            <person name="Armbrust E.V."/>
            <person name="Aves S.J."/>
            <person name="Beiko R.G."/>
            <person name="Coutinho P."/>
            <person name="Dacks J.B."/>
            <person name="Durnford D.G."/>
            <person name="Fast N.M."/>
            <person name="Green B.R."/>
            <person name="Grisdale C.J."/>
            <person name="Hempel F."/>
            <person name="Henrissat B."/>
            <person name="Hoppner M.P."/>
            <person name="Ishida K."/>
            <person name="Kim E."/>
            <person name="Koreny L."/>
            <person name="Kroth P.G."/>
            <person name="Liu Y."/>
            <person name="Malik S.B."/>
            <person name="Maier U.G."/>
            <person name="McRose D."/>
            <person name="Mock T."/>
            <person name="Neilson J.A."/>
            <person name="Onodera N.T."/>
            <person name="Poole A.M."/>
            <person name="Pritham E.J."/>
            <person name="Richards T.A."/>
            <person name="Rocap G."/>
            <person name="Roy S.W."/>
            <person name="Sarai C."/>
            <person name="Schaack S."/>
            <person name="Shirato S."/>
            <person name="Slamovits C.H."/>
            <person name="Spencer D.F."/>
            <person name="Suzuki S."/>
            <person name="Worden A.Z."/>
            <person name="Zauner S."/>
            <person name="Barry K."/>
            <person name="Bell C."/>
            <person name="Bharti A.K."/>
            <person name="Crow J.A."/>
            <person name="Grimwood J."/>
            <person name="Kramer R."/>
            <person name="Lindquist E."/>
            <person name="Lucas S."/>
            <person name="Salamov A."/>
            <person name="McFadden G.I."/>
            <person name="Lane C.E."/>
            <person name="Keeling P.J."/>
            <person name="Gray M.W."/>
            <person name="Grigoriev I.V."/>
            <person name="Archibald J.M."/>
        </authorList>
    </citation>
    <scope>NUCLEOTIDE SEQUENCE</scope>
    <source>
        <strain evidence="1 3">CCMP2712</strain>
    </source>
</reference>